<proteinExistence type="predicted"/>
<organism evidence="1 2">
    <name type="scientific">Quercus suber</name>
    <name type="common">Cork oak</name>
    <dbReference type="NCBI Taxonomy" id="58331"/>
    <lineage>
        <taxon>Eukaryota</taxon>
        <taxon>Viridiplantae</taxon>
        <taxon>Streptophyta</taxon>
        <taxon>Embryophyta</taxon>
        <taxon>Tracheophyta</taxon>
        <taxon>Spermatophyta</taxon>
        <taxon>Magnoliopsida</taxon>
        <taxon>eudicotyledons</taxon>
        <taxon>Gunneridae</taxon>
        <taxon>Pentapetalae</taxon>
        <taxon>rosids</taxon>
        <taxon>fabids</taxon>
        <taxon>Fagales</taxon>
        <taxon>Fagaceae</taxon>
        <taxon>Quercus</taxon>
    </lineage>
</organism>
<evidence type="ECO:0000313" key="1">
    <source>
        <dbReference type="EMBL" id="KAK7834558.1"/>
    </source>
</evidence>
<dbReference type="Proteomes" id="UP000237347">
    <property type="component" value="Unassembled WGS sequence"/>
</dbReference>
<accession>A0AAW0K5T1</accession>
<dbReference type="AlphaFoldDB" id="A0AAW0K5T1"/>
<keyword evidence="2" id="KW-1185">Reference proteome</keyword>
<comment type="caution">
    <text evidence="1">The sequence shown here is derived from an EMBL/GenBank/DDBJ whole genome shotgun (WGS) entry which is preliminary data.</text>
</comment>
<protein>
    <submittedName>
        <fullName evidence="1">Uncharacterized protein</fullName>
    </submittedName>
</protein>
<dbReference type="EMBL" id="PKMF04000386">
    <property type="protein sequence ID" value="KAK7834558.1"/>
    <property type="molecule type" value="Genomic_DNA"/>
</dbReference>
<evidence type="ECO:0000313" key="2">
    <source>
        <dbReference type="Proteomes" id="UP000237347"/>
    </source>
</evidence>
<reference evidence="1 2" key="1">
    <citation type="journal article" date="2018" name="Sci. Data">
        <title>The draft genome sequence of cork oak.</title>
        <authorList>
            <person name="Ramos A.M."/>
            <person name="Usie A."/>
            <person name="Barbosa P."/>
            <person name="Barros P.M."/>
            <person name="Capote T."/>
            <person name="Chaves I."/>
            <person name="Simoes F."/>
            <person name="Abreu I."/>
            <person name="Carrasquinho I."/>
            <person name="Faro C."/>
            <person name="Guimaraes J.B."/>
            <person name="Mendonca D."/>
            <person name="Nobrega F."/>
            <person name="Rodrigues L."/>
            <person name="Saibo N.J.M."/>
            <person name="Varela M.C."/>
            <person name="Egas C."/>
            <person name="Matos J."/>
            <person name="Miguel C.M."/>
            <person name="Oliveira M.M."/>
            <person name="Ricardo C.P."/>
            <person name="Goncalves S."/>
        </authorList>
    </citation>
    <scope>NUCLEOTIDE SEQUENCE [LARGE SCALE GENOMIC DNA]</scope>
    <source>
        <strain evidence="2">cv. HL8</strain>
    </source>
</reference>
<name>A0AAW0K5T1_QUESU</name>
<gene>
    <name evidence="1" type="ORF">CFP56_024677</name>
</gene>
<sequence>MSYRSVRESLIGGRNIPAVSQHQQGHSLTSICNSNSKVKSFAAVADKNLDLFSKNCRTLSVTSDDESSNGTLHLHA</sequence>